<evidence type="ECO:0000259" key="4">
    <source>
        <dbReference type="PROSITE" id="PS51352"/>
    </source>
</evidence>
<comment type="subcellular location">
    <subcellularLocation>
        <location evidence="1">Cell envelope</location>
    </subcellularLocation>
</comment>
<keyword evidence="2" id="KW-0201">Cytochrome c-type biogenesis</keyword>
<dbReference type="RefSeq" id="WP_072781683.1">
    <property type="nucleotide sequence ID" value="NZ_FQZH01000001.1"/>
</dbReference>
<dbReference type="PROSITE" id="PS51352">
    <property type="entry name" value="THIOREDOXIN_2"/>
    <property type="match status" value="1"/>
</dbReference>
<evidence type="ECO:0000256" key="1">
    <source>
        <dbReference type="ARBA" id="ARBA00004196"/>
    </source>
</evidence>
<dbReference type="Pfam" id="PF08534">
    <property type="entry name" value="Redoxin"/>
    <property type="match status" value="1"/>
</dbReference>
<dbReference type="SUPFAM" id="SSF52833">
    <property type="entry name" value="Thioredoxin-like"/>
    <property type="match status" value="1"/>
</dbReference>
<keyword evidence="6" id="KW-1185">Reference proteome</keyword>
<dbReference type="EMBL" id="FQZH01000001">
    <property type="protein sequence ID" value="SHI73305.1"/>
    <property type="molecule type" value="Genomic_DNA"/>
</dbReference>
<organism evidence="5 6">
    <name type="scientific">Flavobacterium haoranii</name>
    <dbReference type="NCBI Taxonomy" id="683124"/>
    <lineage>
        <taxon>Bacteria</taxon>
        <taxon>Pseudomonadati</taxon>
        <taxon>Bacteroidota</taxon>
        <taxon>Flavobacteriia</taxon>
        <taxon>Flavobacteriales</taxon>
        <taxon>Flavobacteriaceae</taxon>
        <taxon>Flavobacterium</taxon>
    </lineage>
</organism>
<dbReference type="GO" id="GO:0017004">
    <property type="term" value="P:cytochrome complex assembly"/>
    <property type="evidence" value="ECO:0007669"/>
    <property type="project" value="UniProtKB-KW"/>
</dbReference>
<dbReference type="OrthoDB" id="1423529at2"/>
<dbReference type="Proteomes" id="UP000184232">
    <property type="component" value="Unassembled WGS sequence"/>
</dbReference>
<dbReference type="GO" id="GO:0016491">
    <property type="term" value="F:oxidoreductase activity"/>
    <property type="evidence" value="ECO:0007669"/>
    <property type="project" value="InterPro"/>
</dbReference>
<dbReference type="Gene3D" id="3.40.30.10">
    <property type="entry name" value="Glutaredoxin"/>
    <property type="match status" value="1"/>
</dbReference>
<dbReference type="InterPro" id="IPR017937">
    <property type="entry name" value="Thioredoxin_CS"/>
</dbReference>
<reference evidence="5 6" key="1">
    <citation type="submission" date="2016-11" db="EMBL/GenBank/DDBJ databases">
        <authorList>
            <person name="Jaros S."/>
            <person name="Januszkiewicz K."/>
            <person name="Wedrychowicz H."/>
        </authorList>
    </citation>
    <scope>NUCLEOTIDE SEQUENCE [LARGE SCALE GENOMIC DNA]</scope>
    <source>
        <strain evidence="5 6">DSM 22807</strain>
    </source>
</reference>
<dbReference type="InterPro" id="IPR013766">
    <property type="entry name" value="Thioredoxin_domain"/>
</dbReference>
<evidence type="ECO:0000313" key="6">
    <source>
        <dbReference type="Proteomes" id="UP000184232"/>
    </source>
</evidence>
<accession>A0A1M6DJB7</accession>
<dbReference type="InterPro" id="IPR013740">
    <property type="entry name" value="Redoxin"/>
</dbReference>
<sequence length="202" mass="24234">MVKLLSIIFLLIWLNCFSQTDKIEKVSIESVHYMNEERFFAEDKKSLGNVKLYKIDNISLLEMINKSEKKLKIVLFYGFWCPPCKEMLPKLIELSKKNEDNIDLFLITAEQDQRFDKVFSYLKQLNLDNPSFIIDTKKYGNEKKPFIRTEKLIQEICKECDYEKMGFPSFIIYNQQNEMVFDATYENTNEYNYNQIEFNLRK</sequence>
<protein>
    <submittedName>
        <fullName evidence="5">Thioredoxin</fullName>
    </submittedName>
</protein>
<proteinExistence type="predicted"/>
<gene>
    <name evidence="5" type="ORF">SAMN05444337_0663</name>
</gene>
<dbReference type="AlphaFoldDB" id="A0A1M6DJB7"/>
<dbReference type="InterPro" id="IPR036249">
    <property type="entry name" value="Thioredoxin-like_sf"/>
</dbReference>
<keyword evidence="3" id="KW-0676">Redox-active center</keyword>
<feature type="domain" description="Thioredoxin" evidence="4">
    <location>
        <begin position="41"/>
        <end position="176"/>
    </location>
</feature>
<evidence type="ECO:0000313" key="5">
    <source>
        <dbReference type="EMBL" id="SHI73305.1"/>
    </source>
</evidence>
<dbReference type="GO" id="GO:0030313">
    <property type="term" value="C:cell envelope"/>
    <property type="evidence" value="ECO:0007669"/>
    <property type="project" value="UniProtKB-SubCell"/>
</dbReference>
<dbReference type="PROSITE" id="PS00194">
    <property type="entry name" value="THIOREDOXIN_1"/>
    <property type="match status" value="1"/>
</dbReference>
<evidence type="ECO:0000256" key="2">
    <source>
        <dbReference type="ARBA" id="ARBA00022748"/>
    </source>
</evidence>
<evidence type="ECO:0000256" key="3">
    <source>
        <dbReference type="ARBA" id="ARBA00023284"/>
    </source>
</evidence>
<dbReference type="STRING" id="683124.SAMN05444337_0663"/>
<name>A0A1M6DJB7_9FLAO</name>